<dbReference type="InterPro" id="IPR001341">
    <property type="entry name" value="Asp_kinase"/>
</dbReference>
<evidence type="ECO:0000256" key="17">
    <source>
        <dbReference type="ARBA" id="ARBA00022857"/>
    </source>
</evidence>
<feature type="domain" description="Homoserine dehydrogenase catalytic" evidence="29">
    <location>
        <begin position="620"/>
        <end position="809"/>
    </location>
</feature>
<dbReference type="CDD" id="cd04243">
    <property type="entry name" value="AAK_AK-HSDH-like"/>
    <property type="match status" value="1"/>
</dbReference>
<comment type="similarity">
    <text evidence="7 27">In the C-terminal section; belongs to the homoserine dehydrogenase family.</text>
</comment>
<dbReference type="NCBIfam" id="TIGR00657">
    <property type="entry name" value="asp_kinases"/>
    <property type="match status" value="1"/>
</dbReference>
<dbReference type="InterPro" id="IPR049638">
    <property type="entry name" value="AK-HD"/>
</dbReference>
<keyword evidence="22" id="KW-0511">Multifunctional enzyme</keyword>
<evidence type="ECO:0000256" key="26">
    <source>
        <dbReference type="ARBA" id="ARBA00049031"/>
    </source>
</evidence>
<dbReference type="Pfam" id="PF00696">
    <property type="entry name" value="AA_kinase"/>
    <property type="match status" value="1"/>
</dbReference>
<dbReference type="GO" id="GO:0004072">
    <property type="term" value="F:aspartate kinase activity"/>
    <property type="evidence" value="ECO:0007669"/>
    <property type="project" value="UniProtKB-EC"/>
</dbReference>
<dbReference type="Pfam" id="PF03447">
    <property type="entry name" value="NAD_binding_3"/>
    <property type="match status" value="1"/>
</dbReference>
<evidence type="ECO:0000256" key="8">
    <source>
        <dbReference type="ARBA" id="ARBA00010046"/>
    </source>
</evidence>
<dbReference type="EC" id="2.7.2.4" evidence="27"/>
<comment type="catalytic activity">
    <reaction evidence="25">
        <text>L-homoserine + NADP(+) = L-aspartate 4-semialdehyde + NADPH + H(+)</text>
        <dbReference type="Rhea" id="RHEA:15761"/>
        <dbReference type="ChEBI" id="CHEBI:15378"/>
        <dbReference type="ChEBI" id="CHEBI:57476"/>
        <dbReference type="ChEBI" id="CHEBI:57783"/>
        <dbReference type="ChEBI" id="CHEBI:58349"/>
        <dbReference type="ChEBI" id="CHEBI:537519"/>
        <dbReference type="EC" id="1.1.1.3"/>
    </reaction>
    <physiologicalReaction direction="right-to-left" evidence="25">
        <dbReference type="Rhea" id="RHEA:15763"/>
    </physiologicalReaction>
</comment>
<accession>A0ABW4XPA0</accession>
<evidence type="ECO:0000256" key="27">
    <source>
        <dbReference type="PIRNR" id="PIRNR000727"/>
    </source>
</evidence>
<evidence type="ECO:0000313" key="32">
    <source>
        <dbReference type="Proteomes" id="UP001597380"/>
    </source>
</evidence>
<evidence type="ECO:0000256" key="12">
    <source>
        <dbReference type="ARBA" id="ARBA00022697"/>
    </source>
</evidence>
<dbReference type="InterPro" id="IPR018042">
    <property type="entry name" value="Aspartate_kinase_CS"/>
</dbReference>
<dbReference type="PROSITE" id="PS00324">
    <property type="entry name" value="ASPARTOKINASE"/>
    <property type="match status" value="1"/>
</dbReference>
<evidence type="ECO:0000259" key="28">
    <source>
        <dbReference type="Pfam" id="PF00696"/>
    </source>
</evidence>
<keyword evidence="16 27" id="KW-0067">ATP-binding</keyword>
<evidence type="ECO:0000256" key="18">
    <source>
        <dbReference type="ARBA" id="ARBA00023002"/>
    </source>
</evidence>
<dbReference type="EC" id="1.1.1.3" evidence="27"/>
<comment type="pathway">
    <text evidence="4 27">Amino-acid biosynthesis; L-threonine biosynthesis; L-threonine from L-aspartate: step 3/5.</text>
</comment>
<comment type="catalytic activity">
    <reaction evidence="26">
        <text>L-homoserine + NAD(+) = L-aspartate 4-semialdehyde + NADH + H(+)</text>
        <dbReference type="Rhea" id="RHEA:15757"/>
        <dbReference type="ChEBI" id="CHEBI:15378"/>
        <dbReference type="ChEBI" id="CHEBI:57476"/>
        <dbReference type="ChEBI" id="CHEBI:57540"/>
        <dbReference type="ChEBI" id="CHEBI:57945"/>
        <dbReference type="ChEBI" id="CHEBI:537519"/>
        <dbReference type="EC" id="1.1.1.3"/>
    </reaction>
    <physiologicalReaction direction="right-to-left" evidence="26">
        <dbReference type="Rhea" id="RHEA:15759"/>
    </physiologicalReaction>
</comment>
<gene>
    <name evidence="31" type="primary">metL</name>
    <name evidence="31" type="ORF">ACFSJ3_11895</name>
</gene>
<dbReference type="InterPro" id="IPR011147">
    <property type="entry name" value="Bifunc_Aspkin/hSer_DH"/>
</dbReference>
<evidence type="ECO:0000256" key="13">
    <source>
        <dbReference type="ARBA" id="ARBA00022723"/>
    </source>
</evidence>
<dbReference type="SUPFAM" id="SSF51735">
    <property type="entry name" value="NAD(P)-binding Rossmann-fold domains"/>
    <property type="match status" value="1"/>
</dbReference>
<evidence type="ECO:0000256" key="23">
    <source>
        <dbReference type="ARBA" id="ARBA00044938"/>
    </source>
</evidence>
<comment type="function">
    <text evidence="23">Bifunctional aspartate kinase and homoserine dehydrogenase that catalyzes the first and the third steps toward the synthesis of lysine, methionine and threonine from aspartate.</text>
</comment>
<comment type="pathway">
    <text evidence="3 27">Amino-acid biosynthesis; L-methionine biosynthesis via de novo pathway; L-homoserine from L-aspartate: step 1/3.</text>
</comment>
<dbReference type="PROSITE" id="PS01042">
    <property type="entry name" value="HOMOSER_DHGENASE"/>
    <property type="match status" value="1"/>
</dbReference>
<dbReference type="EMBL" id="JBHUHT010000012">
    <property type="protein sequence ID" value="MFD2096689.1"/>
    <property type="molecule type" value="Genomic_DNA"/>
</dbReference>
<dbReference type="InterPro" id="IPR019811">
    <property type="entry name" value="HDH_CS"/>
</dbReference>
<dbReference type="InterPro" id="IPR001048">
    <property type="entry name" value="Asp/Glu/Uridylate_kinase"/>
</dbReference>
<evidence type="ECO:0000259" key="29">
    <source>
        <dbReference type="Pfam" id="PF00742"/>
    </source>
</evidence>
<keyword evidence="19" id="KW-0520">NAD</keyword>
<evidence type="ECO:0000256" key="5">
    <source>
        <dbReference type="ARBA" id="ARBA00005062"/>
    </source>
</evidence>
<keyword evidence="32" id="KW-1185">Reference proteome</keyword>
<evidence type="ECO:0000256" key="22">
    <source>
        <dbReference type="ARBA" id="ARBA00023268"/>
    </source>
</evidence>
<comment type="similarity">
    <text evidence="8 27">In the N-terminal section; belongs to the aspartokinase family.</text>
</comment>
<evidence type="ECO:0000256" key="16">
    <source>
        <dbReference type="ARBA" id="ARBA00022840"/>
    </source>
</evidence>
<dbReference type="SUPFAM" id="SSF53633">
    <property type="entry name" value="Carbamate kinase-like"/>
    <property type="match status" value="1"/>
</dbReference>
<keyword evidence="11 27" id="KW-0808">Transferase</keyword>
<feature type="domain" description="Aspartate/glutamate/uridylate kinase" evidence="28">
    <location>
        <begin position="15"/>
        <end position="288"/>
    </location>
</feature>
<feature type="domain" description="Aspartate/homoserine dehydrogenase NAD-binding" evidence="30">
    <location>
        <begin position="470"/>
        <end position="600"/>
    </location>
</feature>
<evidence type="ECO:0000256" key="7">
    <source>
        <dbReference type="ARBA" id="ARBA00007952"/>
    </source>
</evidence>
<dbReference type="InterPro" id="IPR036291">
    <property type="entry name" value="NAD(P)-bd_dom_sf"/>
</dbReference>
<evidence type="ECO:0000256" key="24">
    <source>
        <dbReference type="ARBA" id="ARBA00048561"/>
    </source>
</evidence>
<dbReference type="InterPro" id="IPR042199">
    <property type="entry name" value="AsparK_Bifunc_asparK/hSer_DH"/>
</dbReference>
<keyword evidence="10 27" id="KW-0028">Amino-acid biosynthesis</keyword>
<evidence type="ECO:0000256" key="3">
    <source>
        <dbReference type="ARBA" id="ARBA00004986"/>
    </source>
</evidence>
<comment type="catalytic activity">
    <reaction evidence="24">
        <text>L-aspartate + ATP = 4-phospho-L-aspartate + ADP</text>
        <dbReference type="Rhea" id="RHEA:23776"/>
        <dbReference type="ChEBI" id="CHEBI:29991"/>
        <dbReference type="ChEBI" id="CHEBI:30616"/>
        <dbReference type="ChEBI" id="CHEBI:57535"/>
        <dbReference type="ChEBI" id="CHEBI:456216"/>
        <dbReference type="EC" id="2.7.2.4"/>
    </reaction>
    <physiologicalReaction direction="left-to-right" evidence="24">
        <dbReference type="Rhea" id="RHEA:23777"/>
    </physiologicalReaction>
</comment>
<dbReference type="RefSeq" id="WP_345338918.1">
    <property type="nucleotide sequence ID" value="NZ_BAABLI010000008.1"/>
</dbReference>
<keyword evidence="13" id="KW-0479">Metal-binding</keyword>
<comment type="pathway">
    <text evidence="2 27">Amino-acid biosynthesis; L-lysine biosynthesis via DAP pathway; (S)-tetrahydrodipicolinate from L-aspartate: step 1/4.</text>
</comment>
<evidence type="ECO:0000256" key="4">
    <source>
        <dbReference type="ARBA" id="ARBA00005056"/>
    </source>
</evidence>
<dbReference type="Pfam" id="PF00742">
    <property type="entry name" value="Homoserine_dh"/>
    <property type="match status" value="1"/>
</dbReference>
<dbReference type="InterPro" id="IPR005106">
    <property type="entry name" value="Asp/hSer_DH_NAD-bd"/>
</dbReference>
<evidence type="ECO:0000256" key="2">
    <source>
        <dbReference type="ARBA" id="ARBA00004766"/>
    </source>
</evidence>
<proteinExistence type="inferred from homology"/>
<keyword evidence="12" id="KW-0791">Threonine biosynthesis</keyword>
<dbReference type="Gene3D" id="3.40.1160.10">
    <property type="entry name" value="Acetylglutamate kinase-like"/>
    <property type="match status" value="1"/>
</dbReference>
<evidence type="ECO:0000256" key="9">
    <source>
        <dbReference type="ARBA" id="ARBA00011881"/>
    </source>
</evidence>
<keyword evidence="20" id="KW-0915">Sodium</keyword>
<evidence type="ECO:0000256" key="11">
    <source>
        <dbReference type="ARBA" id="ARBA00022679"/>
    </source>
</evidence>
<evidence type="ECO:0000256" key="19">
    <source>
        <dbReference type="ARBA" id="ARBA00023027"/>
    </source>
</evidence>
<evidence type="ECO:0000256" key="1">
    <source>
        <dbReference type="ARBA" id="ARBA00001920"/>
    </source>
</evidence>
<sequence>MWQHTQRSESVSSRIRVNKFGGSSLADADCYLRVVELLKEHTSPGDLVVVSAAGKTTNALVLCSKSTANDEIVGHTLEDLARFQSQLITQLLDETAANAALKQLDTDLAQIRTLLKEPDEEKRYNETVGFGELWSARLLAAVLNRAGVPADWLDAREIFVAQPGPQPEIDVEQSQPRLQAQLQARTEQLTIVTGFISQGPEGETVTLGRNGSDYSATMLATLADAQTANIWTDVAGIFSADPNKVKGARTQPILSLSEAAELARLGSPVLHTRTLQPLSGRKMRLAIRSTFASTGSHTQIAPTQVGEKGAKIVTSLDKVCLISMNTSSRQAFEEATATIREYLDRYQLVPLAKQYQPDQRLIRLCFTPEVAETAFARLKDFQLQGAFCNLTLNDNFALVAMVGDGVTENARHYHCFYRNLQDAPVEFIQPGEHGLSLVAVLRETDLNTLLSHMHHGISSPDKRLGVALFGTGNIGSGWLSLYQEQQHYLSNYHRLEVQLCALYNTDGALIDFKGIDVDDWQTRFSEQHEEMAYEQLLELLAGHPYDELVVIDATDSRELAYQYPALMEHGIHLISANKHPASAPLSLYREITQQRKEKAVVWLNNATVGAGLPVHYVTGDLQHSGDQVTSISGVWSGTMSWLLDRYDGKRPFSELIREAMEQGLTEPDPREDLTGEDVCCKLLILARQLGMEEFEMEDIEVVSLVDEEALAGSIEEFFANAETFDRQIASAYGRAEASGRVLRYIARLERGGQAHVGLEFLDPTDPMANCHAGENIYAIQSEWFHQEPLVIRGPAVGPELTAGSVQSDLFKLCQHIKSS</sequence>
<evidence type="ECO:0000256" key="15">
    <source>
        <dbReference type="ARBA" id="ARBA00022777"/>
    </source>
</evidence>
<comment type="pathway">
    <text evidence="5 27">Amino-acid biosynthesis; L-methionine biosynthesis via de novo pathway; L-homoserine from L-aspartate: step 3/3.</text>
</comment>
<keyword evidence="18 27" id="KW-0560">Oxidoreductase</keyword>
<dbReference type="InterPro" id="IPR036393">
    <property type="entry name" value="AceGlu_kinase-like_sf"/>
</dbReference>
<organism evidence="31 32">
    <name type="scientific">Corallincola platygyrae</name>
    <dbReference type="NCBI Taxonomy" id="1193278"/>
    <lineage>
        <taxon>Bacteria</taxon>
        <taxon>Pseudomonadati</taxon>
        <taxon>Pseudomonadota</taxon>
        <taxon>Gammaproteobacteria</taxon>
        <taxon>Alteromonadales</taxon>
        <taxon>Psychromonadaceae</taxon>
        <taxon>Corallincola</taxon>
    </lineage>
</organism>
<dbReference type="Gene3D" id="3.40.50.720">
    <property type="entry name" value="NAD(P)-binding Rossmann-like Domain"/>
    <property type="match status" value="1"/>
</dbReference>
<comment type="cofactor">
    <cofactor evidence="1">
        <name>a metal cation</name>
        <dbReference type="ChEBI" id="CHEBI:25213"/>
    </cofactor>
</comment>
<dbReference type="Proteomes" id="UP001597380">
    <property type="component" value="Unassembled WGS sequence"/>
</dbReference>
<protein>
    <recommendedName>
        <fullName evidence="27">Bifunctional aspartokinase/homoserine dehydrogenase</fullName>
    </recommendedName>
    <domain>
        <recommendedName>
            <fullName evidence="27">Aspartokinase</fullName>
            <ecNumber evidence="27">2.7.2.4</ecNumber>
        </recommendedName>
    </domain>
    <domain>
        <recommendedName>
            <fullName evidence="27">Homoserine dehydrogenase</fullName>
            <ecNumber evidence="27">1.1.1.3</ecNumber>
        </recommendedName>
    </domain>
</protein>
<evidence type="ECO:0000313" key="31">
    <source>
        <dbReference type="EMBL" id="MFD2096689.1"/>
    </source>
</evidence>
<dbReference type="SUPFAM" id="SSF55347">
    <property type="entry name" value="Glyceraldehyde-3-phosphate dehydrogenase-like, C-terminal domain"/>
    <property type="match status" value="1"/>
</dbReference>
<comment type="caution">
    <text evidence="31">The sequence shown here is derived from an EMBL/GenBank/DDBJ whole genome shotgun (WGS) entry which is preliminary data.</text>
</comment>
<keyword evidence="15 27" id="KW-0418">Kinase</keyword>
<dbReference type="NCBIfam" id="NF007003">
    <property type="entry name" value="PRK09466.1"/>
    <property type="match status" value="1"/>
</dbReference>
<dbReference type="Gene3D" id="3.30.360.10">
    <property type="entry name" value="Dihydrodipicolinate Reductase, domain 2"/>
    <property type="match status" value="1"/>
</dbReference>
<keyword evidence="21" id="KW-0486">Methionine biosynthesis</keyword>
<name>A0ABW4XPA0_9GAMM</name>
<evidence type="ECO:0000259" key="30">
    <source>
        <dbReference type="Pfam" id="PF03447"/>
    </source>
</evidence>
<evidence type="ECO:0000256" key="6">
    <source>
        <dbReference type="ARBA" id="ARBA00005139"/>
    </source>
</evidence>
<evidence type="ECO:0000256" key="21">
    <source>
        <dbReference type="ARBA" id="ARBA00023167"/>
    </source>
</evidence>
<dbReference type="PIRSF" id="PIRSF000727">
    <property type="entry name" value="ThrA"/>
    <property type="match status" value="1"/>
</dbReference>
<keyword evidence="17 27" id="KW-0521">NADP</keyword>
<dbReference type="PANTHER" id="PTHR43070">
    <property type="match status" value="1"/>
</dbReference>
<evidence type="ECO:0000256" key="25">
    <source>
        <dbReference type="ARBA" id="ARBA00048841"/>
    </source>
</evidence>
<dbReference type="GO" id="GO:0004412">
    <property type="term" value="F:homoserine dehydrogenase activity"/>
    <property type="evidence" value="ECO:0007669"/>
    <property type="project" value="UniProtKB-EC"/>
</dbReference>
<dbReference type="PANTHER" id="PTHR43070:SF5">
    <property type="entry name" value="HOMOSERINE DEHYDROGENASE"/>
    <property type="match status" value="1"/>
</dbReference>
<reference evidence="32" key="1">
    <citation type="journal article" date="2019" name="Int. J. Syst. Evol. Microbiol.">
        <title>The Global Catalogue of Microorganisms (GCM) 10K type strain sequencing project: providing services to taxonomists for standard genome sequencing and annotation.</title>
        <authorList>
            <consortium name="The Broad Institute Genomics Platform"/>
            <consortium name="The Broad Institute Genome Sequencing Center for Infectious Disease"/>
            <person name="Wu L."/>
            <person name="Ma J."/>
        </authorList>
    </citation>
    <scope>NUCLEOTIDE SEQUENCE [LARGE SCALE GENOMIC DNA]</scope>
    <source>
        <strain evidence="32">CGMCC 1.10992</strain>
    </source>
</reference>
<dbReference type="InterPro" id="IPR001342">
    <property type="entry name" value="HDH_cat"/>
</dbReference>
<dbReference type="Gene3D" id="1.20.120.1320">
    <property type="entry name" value="Aspartokinase, catalytic domain"/>
    <property type="match status" value="1"/>
</dbReference>
<evidence type="ECO:0000256" key="10">
    <source>
        <dbReference type="ARBA" id="ARBA00022605"/>
    </source>
</evidence>
<evidence type="ECO:0000256" key="20">
    <source>
        <dbReference type="ARBA" id="ARBA00023053"/>
    </source>
</evidence>
<evidence type="ECO:0000256" key="14">
    <source>
        <dbReference type="ARBA" id="ARBA00022741"/>
    </source>
</evidence>
<keyword evidence="14 27" id="KW-0547">Nucleotide-binding</keyword>
<comment type="subunit">
    <text evidence="9 27">Homotetramer.</text>
</comment>
<comment type="pathway">
    <text evidence="6 27">Amino-acid biosynthesis; L-threonine biosynthesis; L-threonine from L-aspartate: step 1/5.</text>
</comment>